<keyword evidence="3" id="KW-0808">Transferase</keyword>
<dbReference type="InterPro" id="IPR047762">
    <property type="entry name" value="EHMT_CRR"/>
</dbReference>
<evidence type="ECO:0000259" key="8">
    <source>
        <dbReference type="PROSITE" id="PS50867"/>
    </source>
</evidence>
<evidence type="ECO:0000313" key="9">
    <source>
        <dbReference type="Proteomes" id="UP000694846"/>
    </source>
</evidence>
<feature type="compositionally biased region" description="Polar residues" evidence="6">
    <location>
        <begin position="135"/>
        <end position="148"/>
    </location>
</feature>
<dbReference type="GO" id="GO:0032259">
    <property type="term" value="P:methylation"/>
    <property type="evidence" value="ECO:0007669"/>
    <property type="project" value="UniProtKB-KW"/>
</dbReference>
<evidence type="ECO:0000256" key="2">
    <source>
        <dbReference type="ARBA" id="ARBA00022454"/>
    </source>
</evidence>
<feature type="repeat" description="ANK" evidence="5">
    <location>
        <begin position="664"/>
        <end position="696"/>
    </location>
</feature>
<evidence type="ECO:0000256" key="4">
    <source>
        <dbReference type="ARBA" id="ARBA00022691"/>
    </source>
</evidence>
<comment type="subcellular location">
    <subcellularLocation>
        <location evidence="1">Chromosome</location>
    </subcellularLocation>
</comment>
<dbReference type="Pfam" id="PF05033">
    <property type="entry name" value="Pre-SET"/>
    <property type="match status" value="1"/>
</dbReference>
<keyword evidence="2" id="KW-0158">Chromosome</keyword>
<dbReference type="CTD" id="30971"/>
<dbReference type="GO" id="GO:0046974">
    <property type="term" value="F:histone H3K9 methyltransferase activity"/>
    <property type="evidence" value="ECO:0007669"/>
    <property type="project" value="TreeGrafter"/>
</dbReference>
<evidence type="ECO:0000256" key="6">
    <source>
        <dbReference type="SAM" id="MobiDB-lite"/>
    </source>
</evidence>
<feature type="repeat" description="ANK" evidence="5">
    <location>
        <begin position="564"/>
        <end position="596"/>
    </location>
</feature>
<dbReference type="InterPro" id="IPR001214">
    <property type="entry name" value="SET_dom"/>
</dbReference>
<evidence type="ECO:0000256" key="5">
    <source>
        <dbReference type="PROSITE-ProRule" id="PRU00023"/>
    </source>
</evidence>
<keyword evidence="3" id="KW-0489">Methyltransferase</keyword>
<evidence type="ECO:0000256" key="3">
    <source>
        <dbReference type="ARBA" id="ARBA00022603"/>
    </source>
</evidence>
<reference evidence="10" key="1">
    <citation type="submission" date="2025-08" db="UniProtKB">
        <authorList>
            <consortium name="RefSeq"/>
        </authorList>
    </citation>
    <scope>IDENTIFICATION</scope>
    <source>
        <tissue evidence="10">Whole body</tissue>
    </source>
</reference>
<dbReference type="Pfam" id="PF13606">
    <property type="entry name" value="Ank_3"/>
    <property type="match status" value="1"/>
</dbReference>
<evidence type="ECO:0000256" key="1">
    <source>
        <dbReference type="ARBA" id="ARBA00004286"/>
    </source>
</evidence>
<proteinExistence type="predicted"/>
<organism evidence="9 10">
    <name type="scientific">Sipha flava</name>
    <name type="common">yellow sugarcane aphid</name>
    <dbReference type="NCBI Taxonomy" id="143950"/>
    <lineage>
        <taxon>Eukaryota</taxon>
        <taxon>Metazoa</taxon>
        <taxon>Ecdysozoa</taxon>
        <taxon>Arthropoda</taxon>
        <taxon>Hexapoda</taxon>
        <taxon>Insecta</taxon>
        <taxon>Pterygota</taxon>
        <taxon>Neoptera</taxon>
        <taxon>Paraneoptera</taxon>
        <taxon>Hemiptera</taxon>
        <taxon>Sternorrhyncha</taxon>
        <taxon>Aphidomorpha</taxon>
        <taxon>Aphidoidea</taxon>
        <taxon>Aphididae</taxon>
        <taxon>Sipha</taxon>
    </lineage>
</organism>
<feature type="repeat" description="ANK" evidence="5">
    <location>
        <begin position="630"/>
        <end position="653"/>
    </location>
</feature>
<sequence>MISTMNHMKDKKPCRPDIQEILSRMKNRFINEGDSDSDDCVKAENIVTTTTVVESIVNETPIEKSPDDEIAELMLKLNGQVDEELVASIRSMKKMYENQSIVDSTSLTDNFDETEQEKPRIILTLRPNENKPDTYVSSTNLTDYNSNSPKRKKQINDANTEIPPLKRSSRRSNDSNQSVLKSAIARKERTFSIDVDSKKKIPKKVKKEPEVTNEVVAPVNIKKTIENDIQDIKEEKNEESTCDQKKKKKKFFRGGRYNIFKKKSLHKERQKNVKKSICNQINSDSGHFDLDSSETNSEKHSASVCSDIGTLISSDKNYQDDMDTNLSTIDVEDKINEGTSDVEDRDFQLCLCESSIDVIIVDEGKISCKAEDCIDGKLIACKKLAFHLDEYGYMPMLRANVALPFSTFCEHHMNRFFLHHCCPRCGKFCSEGIFMMCKNKHFSHIGCHQKDKACLHCGVIDVYDIELKRHVIKHKKISNHKKDSPNVTVEVGSMKLTTVDCPPEIDATELSKYLQQLKDEIINPKRTMYSVLGLYQACESNDIKKVISILGAECNLSYKFPSNHNRTGLHAAASNGHLMIVYLLLQAGVDPNLVDNKMKSPLRMAAKFGHSNVLQYLLNFNGAPEIRDVQGMTSLHLAAKNGQLECCKVILNKRPSMVNWKDNGGWTPLVWACENSHIDIVKYFMTHNPNTRIPDDENNVALHWAAVSGCLGVVKPLVEFDSEVNMFNDAGDTALHIAARKNAVDIVSYLLEKGAMAWHKNGDKKKPIDYCTPGTKCYNLLKKVLPKQRKPVSFVSPLLTLDSEFVKRELETNKTPVFVKTTPVLISEDITHGCEDVPIKCVNEIDDEIPIEFTYIKENCYDVGNYVDSAMSHIASCNCEGACNTNDCKCVQANGDCLYDKNGCLNSDFDYFSPSAILYECNLRCRCHKQRCGNRVIQKGIKVKLELYKHKDMGWGVRARQAIPRGTFVCEYVGEIITDQKANDLKEDSYLFNLENPGATELYCIDAYNYSNVSRFINHSCDPNLMSVRSFINHHDKRFPRIAFFAVQDIKENEQLSYDYGTTFWKIKGGLFTCKCGKSNCSFSEETIKSLHIDSDNEEVELDKNIEQIKNEKKYLANNKLLNQDIVETNKSNSNLLNQKTELSKNKNLLGQNTNFKELDINKSKQKNGLLIENKSINLNVNKDKEENKNIPEQLRKESDGHSKKILESKLIQNKPQAVLNTLDKKKLVDKMVKGNACQLLINKKQSSIESMEGDNIFNSSKVISELVKLSKNKAITTYVLRPKLTSPCIFENKRVVGVPPDTSSFNQKTTQEGSIDQIMKFIKDEPIFNDSETELNIINGEHQSVDCLGTQYTSEKKALDVKQNPKIECFPRTNRDS</sequence>
<dbReference type="Pfam" id="PF21533">
    <property type="entry name" value="EHMT1-2_CRR"/>
    <property type="match status" value="1"/>
</dbReference>
<dbReference type="GO" id="GO:0002039">
    <property type="term" value="F:p53 binding"/>
    <property type="evidence" value="ECO:0007669"/>
    <property type="project" value="InterPro"/>
</dbReference>
<dbReference type="PROSITE" id="PS50867">
    <property type="entry name" value="PRE_SET"/>
    <property type="match status" value="1"/>
</dbReference>
<dbReference type="GO" id="GO:0008270">
    <property type="term" value="F:zinc ion binding"/>
    <property type="evidence" value="ECO:0007669"/>
    <property type="project" value="InterPro"/>
</dbReference>
<dbReference type="InterPro" id="IPR036770">
    <property type="entry name" value="Ankyrin_rpt-contain_sf"/>
</dbReference>
<keyword evidence="4" id="KW-0949">S-adenosyl-L-methionine</keyword>
<feature type="repeat" description="ANK" evidence="5">
    <location>
        <begin position="597"/>
        <end position="629"/>
    </location>
</feature>
<dbReference type="SMART" id="SM00317">
    <property type="entry name" value="SET"/>
    <property type="match status" value="1"/>
</dbReference>
<name>A0A8B8FJ24_9HEMI</name>
<dbReference type="GO" id="GO:0000785">
    <property type="term" value="C:chromatin"/>
    <property type="evidence" value="ECO:0007669"/>
    <property type="project" value="TreeGrafter"/>
</dbReference>
<feature type="region of interest" description="Disordered" evidence="6">
    <location>
        <begin position="125"/>
        <end position="179"/>
    </location>
</feature>
<dbReference type="InterPro" id="IPR046341">
    <property type="entry name" value="SET_dom_sf"/>
</dbReference>
<dbReference type="Gene3D" id="2.170.270.10">
    <property type="entry name" value="SET domain"/>
    <property type="match status" value="1"/>
</dbReference>
<dbReference type="SUPFAM" id="SSF48403">
    <property type="entry name" value="Ankyrin repeat"/>
    <property type="match status" value="1"/>
</dbReference>
<dbReference type="Pfam" id="PF12796">
    <property type="entry name" value="Ank_2"/>
    <property type="match status" value="1"/>
</dbReference>
<dbReference type="GeneID" id="112683659"/>
<dbReference type="OrthoDB" id="616263at2759"/>
<dbReference type="Pfam" id="PF00856">
    <property type="entry name" value="SET"/>
    <property type="match status" value="1"/>
</dbReference>
<dbReference type="RefSeq" id="XP_025410577.1">
    <property type="nucleotide sequence ID" value="XM_025554792.1"/>
</dbReference>
<dbReference type="PANTHER" id="PTHR46307:SF4">
    <property type="entry name" value="G9A, ISOFORM B"/>
    <property type="match status" value="1"/>
</dbReference>
<dbReference type="Gene3D" id="1.25.40.20">
    <property type="entry name" value="Ankyrin repeat-containing domain"/>
    <property type="match status" value="2"/>
</dbReference>
<dbReference type="InterPro" id="IPR002110">
    <property type="entry name" value="Ankyrin_rpt"/>
</dbReference>
<dbReference type="Proteomes" id="UP000694846">
    <property type="component" value="Unplaced"/>
</dbReference>
<evidence type="ECO:0000259" key="7">
    <source>
        <dbReference type="PROSITE" id="PS50280"/>
    </source>
</evidence>
<gene>
    <name evidence="10" type="primary">LOC112683659</name>
</gene>
<accession>A0A8B8FJ24</accession>
<protein>
    <submittedName>
        <fullName evidence="10">Histone-lysine N-methyltransferase EHMT2</fullName>
    </submittedName>
</protein>
<feature type="repeat" description="ANK" evidence="5">
    <location>
        <begin position="730"/>
        <end position="755"/>
    </location>
</feature>
<feature type="repeat" description="ANK" evidence="5">
    <location>
        <begin position="697"/>
        <end position="729"/>
    </location>
</feature>
<dbReference type="PROSITE" id="PS50297">
    <property type="entry name" value="ANK_REP_REGION"/>
    <property type="match status" value="3"/>
</dbReference>
<dbReference type="PROSITE" id="PS50280">
    <property type="entry name" value="SET"/>
    <property type="match status" value="1"/>
</dbReference>
<dbReference type="InterPro" id="IPR043550">
    <property type="entry name" value="EHMT1/EHMT2"/>
</dbReference>
<dbReference type="SMART" id="SM00248">
    <property type="entry name" value="ANK"/>
    <property type="match status" value="6"/>
</dbReference>
<dbReference type="Pfam" id="PF13637">
    <property type="entry name" value="Ank_4"/>
    <property type="match status" value="1"/>
</dbReference>
<feature type="domain" description="SET" evidence="7">
    <location>
        <begin position="943"/>
        <end position="1061"/>
    </location>
</feature>
<dbReference type="InterPro" id="IPR007728">
    <property type="entry name" value="Pre-SET_dom"/>
</dbReference>
<keyword evidence="5" id="KW-0040">ANK repeat</keyword>
<dbReference type="GO" id="GO:0005634">
    <property type="term" value="C:nucleus"/>
    <property type="evidence" value="ECO:0007669"/>
    <property type="project" value="InterPro"/>
</dbReference>
<keyword evidence="9" id="KW-1185">Reference proteome</keyword>
<dbReference type="GO" id="GO:0000122">
    <property type="term" value="P:negative regulation of transcription by RNA polymerase II"/>
    <property type="evidence" value="ECO:0007669"/>
    <property type="project" value="TreeGrafter"/>
</dbReference>
<dbReference type="PANTHER" id="PTHR46307">
    <property type="entry name" value="G9A, ISOFORM B"/>
    <property type="match status" value="1"/>
</dbReference>
<dbReference type="CDD" id="cd20905">
    <property type="entry name" value="EHMT_ZBD"/>
    <property type="match status" value="1"/>
</dbReference>
<dbReference type="SMART" id="SM00468">
    <property type="entry name" value="PreSET"/>
    <property type="match status" value="1"/>
</dbReference>
<evidence type="ECO:0000313" key="10">
    <source>
        <dbReference type="RefSeq" id="XP_025410577.1"/>
    </source>
</evidence>
<feature type="domain" description="Pre-SET" evidence="8">
    <location>
        <begin position="875"/>
        <end position="940"/>
    </location>
</feature>
<dbReference type="SUPFAM" id="SSF82199">
    <property type="entry name" value="SET domain"/>
    <property type="match status" value="1"/>
</dbReference>
<dbReference type="PROSITE" id="PS50088">
    <property type="entry name" value="ANK_REPEAT"/>
    <property type="match status" value="6"/>
</dbReference>